<name>A0A2H9TIL0_9FUNG</name>
<gene>
    <name evidence="1" type="ORF">PSACC_02663</name>
</gene>
<dbReference type="Proteomes" id="UP000240830">
    <property type="component" value="Unassembled WGS sequence"/>
</dbReference>
<reference evidence="1 2" key="1">
    <citation type="submission" date="2016-10" db="EMBL/GenBank/DDBJ databases">
        <title>The genome of Paramicrosporidium saccamoebae is the missing link in understanding Cryptomycota and Microsporidia evolution.</title>
        <authorList>
            <person name="Quandt C.A."/>
            <person name="Beaudet D."/>
            <person name="Corsaro D."/>
            <person name="Michel R."/>
            <person name="Corradi N."/>
            <person name="James T."/>
        </authorList>
    </citation>
    <scope>NUCLEOTIDE SEQUENCE [LARGE SCALE GENOMIC DNA]</scope>
    <source>
        <strain evidence="1 2">KSL3</strain>
    </source>
</reference>
<keyword evidence="2" id="KW-1185">Reference proteome</keyword>
<protein>
    <submittedName>
        <fullName evidence="1">Uncharacterized protein</fullName>
    </submittedName>
</protein>
<accession>A0A2H9TIL0</accession>
<organism evidence="1 2">
    <name type="scientific">Paramicrosporidium saccamoebae</name>
    <dbReference type="NCBI Taxonomy" id="1246581"/>
    <lineage>
        <taxon>Eukaryota</taxon>
        <taxon>Fungi</taxon>
        <taxon>Fungi incertae sedis</taxon>
        <taxon>Cryptomycota</taxon>
        <taxon>Cryptomycota incertae sedis</taxon>
        <taxon>Paramicrosporidium</taxon>
    </lineage>
</organism>
<dbReference type="EMBL" id="MTSL01000169">
    <property type="protein sequence ID" value="PJF17578.1"/>
    <property type="molecule type" value="Genomic_DNA"/>
</dbReference>
<sequence length="181" mass="20774">MSKRQRLSEWYADEKDSCQSENIPMSQLLKTEGVGAADTADMCTSQYPYQPPEWYSQLHAQFTALKTKKALSDAQWWSSLPTGLSPYSEYLVDECLVLSTELLLLRSGNVRIWLNTMWLREQHRNRMSLHLVHASFSGIAHDQLVTHLVDLLKTVGCQIRLYNSNAIGQNVVCRNFTITHR</sequence>
<dbReference type="AlphaFoldDB" id="A0A2H9TIL0"/>
<evidence type="ECO:0000313" key="2">
    <source>
        <dbReference type="Proteomes" id="UP000240830"/>
    </source>
</evidence>
<proteinExistence type="predicted"/>
<comment type="caution">
    <text evidence="1">The sequence shown here is derived from an EMBL/GenBank/DDBJ whole genome shotgun (WGS) entry which is preliminary data.</text>
</comment>
<evidence type="ECO:0000313" key="1">
    <source>
        <dbReference type="EMBL" id="PJF17578.1"/>
    </source>
</evidence>